<organism evidence="2 3">
    <name type="scientific">Xanthomonas chitinilytica</name>
    <dbReference type="NCBI Taxonomy" id="2989819"/>
    <lineage>
        <taxon>Bacteria</taxon>
        <taxon>Pseudomonadati</taxon>
        <taxon>Pseudomonadota</taxon>
        <taxon>Gammaproteobacteria</taxon>
        <taxon>Lysobacterales</taxon>
        <taxon>Lysobacteraceae</taxon>
        <taxon>Xanthomonas</taxon>
    </lineage>
</organism>
<evidence type="ECO:0000313" key="2">
    <source>
        <dbReference type="EMBL" id="MCW4471891.1"/>
    </source>
</evidence>
<dbReference type="Proteomes" id="UP001209922">
    <property type="component" value="Unassembled WGS sequence"/>
</dbReference>
<sequence length="649" mass="71714">MTEHFTDLDATIDWLLQRVDGPLRIGAPLALGKPHRLLNALYARVENDPSRPLQLYTALSLNPPRADGDGLEARFMAPFAERHFGKDFPRLAYADAIARDRLPAHVRIEEFYMQSGALLRSTQAQRSYTSLNYTHAADAVAQRAPHAIVQKVARREGSPRLSLSCNNDITQDTLDAMAARGLPRPLLVAEVDPQLPWLGGSATVDAGFFDAVVTPPGPYPALFGLPRQPVGDADYAIGLYASALVRDGGTLQIGIGTLADALSHALVLRHTDNARYRRALHALDPQLANHPLVQEIGGLGPFEEGLYGCSEMLNEGFRKLVQTGVIRRKVHDDLALMQRLENGSAYTADHARLAEEGEYLHGAFYLGSSEFYQWLRTLPEDECRAIGMRRISEINQLYGGDERLERLQRRHARFFNSCMMATALGAAVSDALEDGRVVSGVGGQYNFVAMAHALPEARSILMFRAARDDGGRRESNVRWNYGHTTIPRHLRDIYIDEYGIADLRGLTDEDCVLRMAAIAEAPFQPTLLEQARAARKLDAAEQAPAEWRRNTPQALAAALAPFRADGTLPDYPLGSDFTEVEQALVKALGWLKANTQTRGDKLRTVWAALRQRAGDSDAVYLQRMGLEAPKDFGERLDARLLRLALARTA</sequence>
<dbReference type="RefSeq" id="WP_265126850.1">
    <property type="nucleotide sequence ID" value="NZ_JAPCHY010000003.1"/>
</dbReference>
<dbReference type="SUPFAM" id="SSF100950">
    <property type="entry name" value="NagB/RpiA/CoA transferase-like"/>
    <property type="match status" value="1"/>
</dbReference>
<dbReference type="PANTHER" id="PTHR21432">
    <property type="entry name" value="ACETYL-COA HYDROLASE-RELATED"/>
    <property type="match status" value="1"/>
</dbReference>
<dbReference type="PANTHER" id="PTHR21432:SF20">
    <property type="entry name" value="ACETYL-COA HYDROLASE"/>
    <property type="match status" value="1"/>
</dbReference>
<dbReference type="InterPro" id="IPR038460">
    <property type="entry name" value="AcetylCoA_hyd_C_sf"/>
</dbReference>
<accession>A0ABT3JTT1</accession>
<dbReference type="Pfam" id="PF13336">
    <property type="entry name" value="AcetylCoA_hyd_C"/>
    <property type="match status" value="1"/>
</dbReference>
<dbReference type="InterPro" id="IPR046433">
    <property type="entry name" value="ActCoA_hydro"/>
</dbReference>
<dbReference type="Gene3D" id="3.30.750.70">
    <property type="entry name" value="4-hydroxybutyrate coenzyme like domains"/>
    <property type="match status" value="1"/>
</dbReference>
<dbReference type="InterPro" id="IPR037171">
    <property type="entry name" value="NagB/RpiA_transferase-like"/>
</dbReference>
<reference evidence="2 3" key="1">
    <citation type="submission" date="2022-10" db="EMBL/GenBank/DDBJ databases">
        <title>Xanthomonas sp. H13-6.</title>
        <authorList>
            <person name="Liu X."/>
            <person name="Deng Z."/>
            <person name="Jiang Y."/>
            <person name="Yu T."/>
            <person name="Ai J."/>
        </authorList>
    </citation>
    <scope>NUCLEOTIDE SEQUENCE [LARGE SCALE GENOMIC DNA]</scope>
    <source>
        <strain evidence="2 3">H13-6</strain>
    </source>
</reference>
<gene>
    <name evidence="2" type="ORF">OK345_05125</name>
</gene>
<evidence type="ECO:0000259" key="1">
    <source>
        <dbReference type="Pfam" id="PF13336"/>
    </source>
</evidence>
<feature type="domain" description="Acetyl-CoA hydrolase/transferase C-terminal" evidence="1">
    <location>
        <begin position="367"/>
        <end position="531"/>
    </location>
</feature>
<dbReference type="InterPro" id="IPR026888">
    <property type="entry name" value="AcetylCoA_hyd_C"/>
</dbReference>
<keyword evidence="3" id="KW-1185">Reference proteome</keyword>
<dbReference type="Gene3D" id="3.40.1080.10">
    <property type="entry name" value="Glutaconate Coenzyme A-transferase"/>
    <property type="match status" value="1"/>
</dbReference>
<dbReference type="EMBL" id="JAPCHY010000003">
    <property type="protein sequence ID" value="MCW4471891.1"/>
    <property type="molecule type" value="Genomic_DNA"/>
</dbReference>
<keyword evidence="2" id="KW-0378">Hydrolase</keyword>
<evidence type="ECO:0000313" key="3">
    <source>
        <dbReference type="Proteomes" id="UP001209922"/>
    </source>
</evidence>
<protein>
    <submittedName>
        <fullName evidence="2">Acetyl-CoA hydrolase</fullName>
    </submittedName>
</protein>
<dbReference type="GO" id="GO:0016787">
    <property type="term" value="F:hydrolase activity"/>
    <property type="evidence" value="ECO:0007669"/>
    <property type="project" value="UniProtKB-KW"/>
</dbReference>
<comment type="caution">
    <text evidence="2">The sequence shown here is derived from an EMBL/GenBank/DDBJ whole genome shotgun (WGS) entry which is preliminary data.</text>
</comment>
<name>A0ABT3JTT1_9XANT</name>
<dbReference type="Gene3D" id="3.40.1080.20">
    <property type="entry name" value="Acetyl-CoA hydrolase/transferase C-terminal domain"/>
    <property type="match status" value="1"/>
</dbReference>
<proteinExistence type="predicted"/>